<evidence type="ECO:0000313" key="3">
    <source>
        <dbReference type="Proteomes" id="UP000823937"/>
    </source>
</evidence>
<evidence type="ECO:0000313" key="2">
    <source>
        <dbReference type="EMBL" id="HIV75760.1"/>
    </source>
</evidence>
<organism evidence="2 3">
    <name type="scientific">Candidatus Pseudogracilibacillus intestinigallinarum</name>
    <dbReference type="NCBI Taxonomy" id="2838742"/>
    <lineage>
        <taxon>Bacteria</taxon>
        <taxon>Bacillati</taxon>
        <taxon>Bacillota</taxon>
        <taxon>Bacilli</taxon>
        <taxon>Bacillales</taxon>
        <taxon>Bacillaceae</taxon>
        <taxon>Pseudogracilibacillus</taxon>
    </lineage>
</organism>
<reference evidence="2" key="1">
    <citation type="journal article" date="2021" name="PeerJ">
        <title>Extensive microbial diversity within the chicken gut microbiome revealed by metagenomics and culture.</title>
        <authorList>
            <person name="Gilroy R."/>
            <person name="Ravi A."/>
            <person name="Getino M."/>
            <person name="Pursley I."/>
            <person name="Horton D.L."/>
            <person name="Alikhan N.F."/>
            <person name="Baker D."/>
            <person name="Gharbi K."/>
            <person name="Hall N."/>
            <person name="Watson M."/>
            <person name="Adriaenssens E.M."/>
            <person name="Foster-Nyarko E."/>
            <person name="Jarju S."/>
            <person name="Secka A."/>
            <person name="Antonio M."/>
            <person name="Oren A."/>
            <person name="Chaudhuri R.R."/>
            <person name="La Ragione R."/>
            <person name="Hildebrand F."/>
            <person name="Pallen M.J."/>
        </authorList>
    </citation>
    <scope>NUCLEOTIDE SEQUENCE</scope>
    <source>
        <strain evidence="2">CHK169-2315</strain>
    </source>
</reference>
<dbReference type="InterPro" id="IPR002545">
    <property type="entry name" value="CheW-lke_dom"/>
</dbReference>
<dbReference type="PROSITE" id="PS50851">
    <property type="entry name" value="CHEW"/>
    <property type="match status" value="1"/>
</dbReference>
<proteinExistence type="predicted"/>
<dbReference type="InterPro" id="IPR036061">
    <property type="entry name" value="CheW-like_dom_sf"/>
</dbReference>
<dbReference type="Proteomes" id="UP000823937">
    <property type="component" value="Unassembled WGS sequence"/>
</dbReference>
<dbReference type="EMBL" id="DXHX01000169">
    <property type="protein sequence ID" value="HIV75760.1"/>
    <property type="molecule type" value="Genomic_DNA"/>
</dbReference>
<dbReference type="GO" id="GO:0006935">
    <property type="term" value="P:chemotaxis"/>
    <property type="evidence" value="ECO:0007669"/>
    <property type="project" value="InterPro"/>
</dbReference>
<reference evidence="2" key="2">
    <citation type="submission" date="2021-04" db="EMBL/GenBank/DDBJ databases">
        <authorList>
            <person name="Gilroy R."/>
        </authorList>
    </citation>
    <scope>NUCLEOTIDE SEQUENCE</scope>
    <source>
        <strain evidence="2">CHK169-2315</strain>
    </source>
</reference>
<dbReference type="GO" id="GO:0007165">
    <property type="term" value="P:signal transduction"/>
    <property type="evidence" value="ECO:0007669"/>
    <property type="project" value="InterPro"/>
</dbReference>
<dbReference type="AlphaFoldDB" id="A0A9D1TL08"/>
<dbReference type="Pfam" id="PF01584">
    <property type="entry name" value="CheW"/>
    <property type="match status" value="1"/>
</dbReference>
<dbReference type="PANTHER" id="PTHR22617:SF23">
    <property type="entry name" value="CHEMOTAXIS PROTEIN CHEW"/>
    <property type="match status" value="1"/>
</dbReference>
<evidence type="ECO:0000259" key="1">
    <source>
        <dbReference type="PROSITE" id="PS50851"/>
    </source>
</evidence>
<dbReference type="GO" id="GO:0005829">
    <property type="term" value="C:cytosol"/>
    <property type="evidence" value="ECO:0007669"/>
    <property type="project" value="TreeGrafter"/>
</dbReference>
<dbReference type="InterPro" id="IPR039315">
    <property type="entry name" value="CheW"/>
</dbReference>
<dbReference type="SMART" id="SM00260">
    <property type="entry name" value="CheW"/>
    <property type="match status" value="1"/>
</dbReference>
<sequence>MTEQALLENKLIVFQIEQREYAISVQMVGSIEKLLPITRVPSTVDFIIGVINLRGVVTPVVDLKQRFYGKETIFTNDTRILVVHMEELTIGVIVDEANDVVDIDPTFIEQPPETIDSTVDAPFIDGVVRHEDRLLILVDLENALEMDALKAGERKNG</sequence>
<dbReference type="Gene3D" id="2.30.30.40">
    <property type="entry name" value="SH3 Domains"/>
    <property type="match status" value="1"/>
</dbReference>
<dbReference type="Gene3D" id="2.40.50.180">
    <property type="entry name" value="CheA-289, Domain 4"/>
    <property type="match status" value="1"/>
</dbReference>
<accession>A0A9D1TL08</accession>
<name>A0A9D1TL08_9BACI</name>
<dbReference type="PANTHER" id="PTHR22617">
    <property type="entry name" value="CHEMOTAXIS SENSOR HISTIDINE KINASE-RELATED"/>
    <property type="match status" value="1"/>
</dbReference>
<gene>
    <name evidence="2" type="ORF">H9895_11855</name>
</gene>
<comment type="caution">
    <text evidence="2">The sequence shown here is derived from an EMBL/GenBank/DDBJ whole genome shotgun (WGS) entry which is preliminary data.</text>
</comment>
<protein>
    <submittedName>
        <fullName evidence="2">Chemotaxis protein CheW</fullName>
    </submittedName>
</protein>
<dbReference type="SUPFAM" id="SSF50341">
    <property type="entry name" value="CheW-like"/>
    <property type="match status" value="1"/>
</dbReference>
<feature type="domain" description="CheW-like" evidence="1">
    <location>
        <begin position="8"/>
        <end position="149"/>
    </location>
</feature>